<dbReference type="CDD" id="cd00198">
    <property type="entry name" value="vWFA"/>
    <property type="match status" value="1"/>
</dbReference>
<dbReference type="AlphaFoldDB" id="A0A2K9PQ10"/>
<evidence type="ECO:0000259" key="3">
    <source>
        <dbReference type="PROSITE" id="PS50234"/>
    </source>
</evidence>
<dbReference type="KEGG" id="fek:C1H87_10655"/>
<organism evidence="4 5">
    <name type="scientific">Flavivirga eckloniae</name>
    <dbReference type="NCBI Taxonomy" id="1803846"/>
    <lineage>
        <taxon>Bacteria</taxon>
        <taxon>Pseudomonadati</taxon>
        <taxon>Bacteroidota</taxon>
        <taxon>Flavobacteriia</taxon>
        <taxon>Flavobacteriales</taxon>
        <taxon>Flavobacteriaceae</taxon>
        <taxon>Flavivirga</taxon>
    </lineage>
</organism>
<accession>A0A2K9PQ10</accession>
<dbReference type="Gene3D" id="3.40.50.410">
    <property type="entry name" value="von Willebrand factor, type A domain"/>
    <property type="match status" value="1"/>
</dbReference>
<dbReference type="Gene3D" id="1.25.40.10">
    <property type="entry name" value="Tetratricopeptide repeat domain"/>
    <property type="match status" value="1"/>
</dbReference>
<evidence type="ECO:0000313" key="5">
    <source>
        <dbReference type="Proteomes" id="UP000235826"/>
    </source>
</evidence>
<feature type="domain" description="VWFA" evidence="3">
    <location>
        <begin position="52"/>
        <end position="299"/>
    </location>
</feature>
<dbReference type="InterPro" id="IPR002035">
    <property type="entry name" value="VWF_A"/>
</dbReference>
<dbReference type="InterPro" id="IPR019734">
    <property type="entry name" value="TPR_rpt"/>
</dbReference>
<dbReference type="SMART" id="SM00327">
    <property type="entry name" value="VWA"/>
    <property type="match status" value="1"/>
</dbReference>
<dbReference type="SUPFAM" id="SSF53300">
    <property type="entry name" value="vWA-like"/>
    <property type="match status" value="1"/>
</dbReference>
<feature type="repeat" description="TPR" evidence="1">
    <location>
        <begin position="348"/>
        <end position="381"/>
    </location>
</feature>
<dbReference type="InterPro" id="IPR036465">
    <property type="entry name" value="vWFA_dom_sf"/>
</dbReference>
<reference evidence="4 5" key="1">
    <citation type="submission" date="2018-01" db="EMBL/GenBank/DDBJ databases">
        <title>Complete genome sequence of Flavivirga eckloniae ECD14 isolated from seaweed Ecklonia cava.</title>
        <authorList>
            <person name="Lee J.H."/>
            <person name="Baik K.S."/>
            <person name="Seong C.N."/>
        </authorList>
    </citation>
    <scope>NUCLEOTIDE SEQUENCE [LARGE SCALE GENOMIC DNA]</scope>
    <source>
        <strain evidence="4 5">ECD14</strain>
    </source>
</reference>
<protein>
    <recommendedName>
        <fullName evidence="3">VWFA domain-containing protein</fullName>
    </recommendedName>
</protein>
<gene>
    <name evidence="4" type="ORF">C1H87_10655</name>
</gene>
<evidence type="ECO:0000256" key="1">
    <source>
        <dbReference type="PROSITE-ProRule" id="PRU00339"/>
    </source>
</evidence>
<dbReference type="Pfam" id="PF13519">
    <property type="entry name" value="VWA_2"/>
    <property type="match status" value="1"/>
</dbReference>
<dbReference type="EMBL" id="CP025791">
    <property type="protein sequence ID" value="AUP79134.1"/>
    <property type="molecule type" value="Genomic_DNA"/>
</dbReference>
<dbReference type="SUPFAM" id="SSF48452">
    <property type="entry name" value="TPR-like"/>
    <property type="match status" value="1"/>
</dbReference>
<name>A0A2K9PQ10_9FLAO</name>
<dbReference type="PROSITE" id="PS50234">
    <property type="entry name" value="VWFA"/>
    <property type="match status" value="1"/>
</dbReference>
<keyword evidence="1" id="KW-0802">TPR repeat</keyword>
<evidence type="ECO:0000313" key="4">
    <source>
        <dbReference type="EMBL" id="AUP79134.1"/>
    </source>
</evidence>
<proteinExistence type="predicted"/>
<evidence type="ECO:0000256" key="2">
    <source>
        <dbReference type="SAM" id="MobiDB-lite"/>
    </source>
</evidence>
<dbReference type="InterPro" id="IPR011990">
    <property type="entry name" value="TPR-like_helical_dom_sf"/>
</dbReference>
<keyword evidence="5" id="KW-1185">Reference proteome</keyword>
<sequence length="507" mass="57451">MNRAMKKFIALYLLCIMIFSFVKHIPEKEYYNITTLSSPKDIVNDSIVNKSSTIFLIDKSGSMNLKGKSGKPKWEEAKEAVLKATSSILKGDNENQQVAFLTFSGGCVEDPTKLQTLKFSSDYKIIQQQLNALGKPGGGTPLHEAVIAAKKRLQHYSANYGDGNASKLIVLSDGVATCGQIRPKDVYGTGTTITTISGTTSNTNSNTSNNQNKSYPNTNTTNSNNNTAGNSLNSFSQKTNSFVGNTIPVKYFTIGFDIKPGSPAERDLQYLAGQSGGKYLNTQNEFELTRAFTKFFKVYYPKPNSSLPNLTFEKEHLFLTAVEAIEEEVYRKAQQLFEDFCTENPKDYNALFNLALMYEANDFHLQAIEKFEQYLSLKPDAEDKDWVLEQIQLLQNDMLNFFDYTRKLLKTDLKYLELYFKKIQNGESLALAYEFMGFIQEKEFYYNDLPSKLGLESNRKQRICNTIQSDLNKCTKYIKKDPNSWDKNATPHLSLIFYNLETLIDTL</sequence>
<dbReference type="Proteomes" id="UP000235826">
    <property type="component" value="Chromosome"/>
</dbReference>
<feature type="region of interest" description="Disordered" evidence="2">
    <location>
        <begin position="196"/>
        <end position="231"/>
    </location>
</feature>
<dbReference type="PROSITE" id="PS50005">
    <property type="entry name" value="TPR"/>
    <property type="match status" value="1"/>
</dbReference>